<keyword evidence="3" id="KW-1185">Reference proteome</keyword>
<dbReference type="EMBL" id="ML986493">
    <property type="protein sequence ID" value="KAF2276521.1"/>
    <property type="molecule type" value="Genomic_DNA"/>
</dbReference>
<gene>
    <name evidence="2" type="ORF">EI97DRAFT_43037</name>
</gene>
<proteinExistence type="predicted"/>
<accession>A0A6A6JIW3</accession>
<name>A0A6A6JIW3_WESOR</name>
<feature type="compositionally biased region" description="Basic and acidic residues" evidence="1">
    <location>
        <begin position="70"/>
        <end position="84"/>
    </location>
</feature>
<sequence length="267" mass="29621">MGVMGQYRCWKVTMSLVCRSEPFPQPPGLPLAQVPDRSCIQGKECEAQRRVKSDRRSLSKAWVKGVTGRDNGEQGKEGERERGAKGGKRRQKEPSRWSCRGEMKECAVFNEVKPKLASQGPCSARGTNAQLKRSAKGLGRSTWQGSSCRNTIHSSCILSLFAVKAGRGVGCWLMRTRALESRGSPPSVRPSIAVEQTIYSVHSIHVHRCSTVSTSSYPAQHFVTGAHPKSRRAPVGDDRRNLLVSTKVLARLRIMMALKRTPRRLVR</sequence>
<dbReference type="Proteomes" id="UP000800097">
    <property type="component" value="Unassembled WGS sequence"/>
</dbReference>
<evidence type="ECO:0000256" key="1">
    <source>
        <dbReference type="SAM" id="MobiDB-lite"/>
    </source>
</evidence>
<protein>
    <submittedName>
        <fullName evidence="2">Uncharacterized protein</fullName>
    </submittedName>
</protein>
<dbReference type="GeneID" id="54550849"/>
<evidence type="ECO:0000313" key="2">
    <source>
        <dbReference type="EMBL" id="KAF2276521.1"/>
    </source>
</evidence>
<dbReference type="RefSeq" id="XP_033654060.1">
    <property type="nucleotide sequence ID" value="XM_033797674.1"/>
</dbReference>
<dbReference type="AlphaFoldDB" id="A0A6A6JIW3"/>
<reference evidence="2" key="1">
    <citation type="journal article" date="2020" name="Stud. Mycol.">
        <title>101 Dothideomycetes genomes: a test case for predicting lifestyles and emergence of pathogens.</title>
        <authorList>
            <person name="Haridas S."/>
            <person name="Albert R."/>
            <person name="Binder M."/>
            <person name="Bloem J."/>
            <person name="Labutti K."/>
            <person name="Salamov A."/>
            <person name="Andreopoulos B."/>
            <person name="Baker S."/>
            <person name="Barry K."/>
            <person name="Bills G."/>
            <person name="Bluhm B."/>
            <person name="Cannon C."/>
            <person name="Castanera R."/>
            <person name="Culley D."/>
            <person name="Daum C."/>
            <person name="Ezra D."/>
            <person name="Gonzalez J."/>
            <person name="Henrissat B."/>
            <person name="Kuo A."/>
            <person name="Liang C."/>
            <person name="Lipzen A."/>
            <person name="Lutzoni F."/>
            <person name="Magnuson J."/>
            <person name="Mondo S."/>
            <person name="Nolan M."/>
            <person name="Ohm R."/>
            <person name="Pangilinan J."/>
            <person name="Park H.-J."/>
            <person name="Ramirez L."/>
            <person name="Alfaro M."/>
            <person name="Sun H."/>
            <person name="Tritt A."/>
            <person name="Yoshinaga Y."/>
            <person name="Zwiers L.-H."/>
            <person name="Turgeon B."/>
            <person name="Goodwin S."/>
            <person name="Spatafora J."/>
            <person name="Crous P."/>
            <person name="Grigoriev I."/>
        </authorList>
    </citation>
    <scope>NUCLEOTIDE SEQUENCE</scope>
    <source>
        <strain evidence="2">CBS 379.55</strain>
    </source>
</reference>
<feature type="region of interest" description="Disordered" evidence="1">
    <location>
        <begin position="50"/>
        <end position="96"/>
    </location>
</feature>
<organism evidence="2 3">
    <name type="scientific">Westerdykella ornata</name>
    <dbReference type="NCBI Taxonomy" id="318751"/>
    <lineage>
        <taxon>Eukaryota</taxon>
        <taxon>Fungi</taxon>
        <taxon>Dikarya</taxon>
        <taxon>Ascomycota</taxon>
        <taxon>Pezizomycotina</taxon>
        <taxon>Dothideomycetes</taxon>
        <taxon>Pleosporomycetidae</taxon>
        <taxon>Pleosporales</taxon>
        <taxon>Sporormiaceae</taxon>
        <taxon>Westerdykella</taxon>
    </lineage>
</organism>
<evidence type="ECO:0000313" key="3">
    <source>
        <dbReference type="Proteomes" id="UP000800097"/>
    </source>
</evidence>